<protein>
    <submittedName>
        <fullName evidence="2">Protein FAR1-RELATED SEQUENCE 5-like</fullName>
    </submittedName>
</protein>
<sequence length="156" mass="18453">MDCTKLAEDGIPELRMEFNNEEDTYKFYNKYVFRMGFSVRKDYLNKDKDGVVTSRRYSCCKEGVKCKYEEHNHELHITQRAHMMPSQRKVSETQEFQTKISEDAGLSLKQSHELMGKEAGGMENVGYTREDLKRYLRTRRERSLKYGEAGSMLNYF</sequence>
<dbReference type="GeneID" id="113724210"/>
<dbReference type="Proteomes" id="UP001652660">
    <property type="component" value="Chromosome 2c"/>
</dbReference>
<organism evidence="1 2">
    <name type="scientific">Coffea arabica</name>
    <name type="common">Arabian coffee</name>
    <dbReference type="NCBI Taxonomy" id="13443"/>
    <lineage>
        <taxon>Eukaryota</taxon>
        <taxon>Viridiplantae</taxon>
        <taxon>Streptophyta</taxon>
        <taxon>Embryophyta</taxon>
        <taxon>Tracheophyta</taxon>
        <taxon>Spermatophyta</taxon>
        <taxon>Magnoliopsida</taxon>
        <taxon>eudicotyledons</taxon>
        <taxon>Gunneridae</taxon>
        <taxon>Pentapetalae</taxon>
        <taxon>asterids</taxon>
        <taxon>lamiids</taxon>
        <taxon>Gentianales</taxon>
        <taxon>Rubiaceae</taxon>
        <taxon>Ixoroideae</taxon>
        <taxon>Gardenieae complex</taxon>
        <taxon>Bertiereae - Coffeeae clade</taxon>
        <taxon>Coffeeae</taxon>
        <taxon>Coffea</taxon>
    </lineage>
</organism>
<reference evidence="2" key="2">
    <citation type="submission" date="2025-08" db="UniProtKB">
        <authorList>
            <consortium name="RefSeq"/>
        </authorList>
    </citation>
    <scope>IDENTIFICATION</scope>
    <source>
        <tissue evidence="2">Leaves</tissue>
    </source>
</reference>
<accession>A0A6P6VIY5</accession>
<dbReference type="PANTHER" id="PTHR47718">
    <property type="entry name" value="OS01G0519700 PROTEIN"/>
    <property type="match status" value="1"/>
</dbReference>
<gene>
    <name evidence="2" type="primary">LOC113724210</name>
</gene>
<dbReference type="PANTHER" id="PTHR47718:SF2">
    <property type="entry name" value="PROTEIN FAR1-RELATED SEQUENCE 5-LIKE"/>
    <property type="match status" value="1"/>
</dbReference>
<dbReference type="RefSeq" id="XP_027102938.1">
    <property type="nucleotide sequence ID" value="XM_027247137.1"/>
</dbReference>
<evidence type="ECO:0000313" key="2">
    <source>
        <dbReference type="RefSeq" id="XP_027102938.1"/>
    </source>
</evidence>
<dbReference type="OrthoDB" id="1747991at2759"/>
<dbReference type="AlphaFoldDB" id="A0A6P6VIY5"/>
<evidence type="ECO:0000313" key="1">
    <source>
        <dbReference type="Proteomes" id="UP001652660"/>
    </source>
</evidence>
<proteinExistence type="predicted"/>
<reference evidence="1" key="1">
    <citation type="journal article" date="2025" name="Foods">
        <title>Unveiling the Microbial Signatures of Arabica Coffee Cherries: Insights into Ripeness Specific Diversity, Functional Traits, and Implications for Quality and Safety.</title>
        <authorList>
            <consortium name="RefSeq"/>
            <person name="Tenea G.N."/>
            <person name="Cifuentes V."/>
            <person name="Reyes P."/>
            <person name="Cevallos-Vallejos M."/>
        </authorList>
    </citation>
    <scope>NUCLEOTIDE SEQUENCE [LARGE SCALE GENOMIC DNA]</scope>
</reference>
<name>A0A6P6VIY5_COFAR</name>
<keyword evidence="1" id="KW-1185">Reference proteome</keyword>